<feature type="domain" description="Cytochrome c" evidence="6">
    <location>
        <begin position="209"/>
        <end position="294"/>
    </location>
</feature>
<keyword evidence="8" id="KW-1185">Reference proteome</keyword>
<dbReference type="InterPro" id="IPR009056">
    <property type="entry name" value="Cyt_c-like_dom"/>
</dbReference>
<dbReference type="SUPFAM" id="SSF46626">
    <property type="entry name" value="Cytochrome c"/>
    <property type="match status" value="2"/>
</dbReference>
<dbReference type="eggNOG" id="COG3258">
    <property type="taxonomic scope" value="Bacteria"/>
</dbReference>
<evidence type="ECO:0000256" key="5">
    <source>
        <dbReference type="SAM" id="MobiDB-lite"/>
    </source>
</evidence>
<organism evidence="7 8">
    <name type="scientific">Alcanivorax hongdengensis A-11-3</name>
    <dbReference type="NCBI Taxonomy" id="1177179"/>
    <lineage>
        <taxon>Bacteria</taxon>
        <taxon>Pseudomonadati</taxon>
        <taxon>Pseudomonadota</taxon>
        <taxon>Gammaproteobacteria</taxon>
        <taxon>Oceanospirillales</taxon>
        <taxon>Alcanivoracaceae</taxon>
        <taxon>Alcanivorax</taxon>
    </lineage>
</organism>
<comment type="caution">
    <text evidence="7">The sequence shown here is derived from an EMBL/GenBank/DDBJ whole genome shotgun (WGS) entry which is preliminary data.</text>
</comment>
<reference evidence="7 8" key="1">
    <citation type="journal article" date="2012" name="J. Bacteriol.">
        <title>Genome Sequence of the Alkane-Degrading Bacterium Alcanivorax hongdengensis Type Strain A-11-3.</title>
        <authorList>
            <person name="Lai Q."/>
            <person name="Shao Z."/>
        </authorList>
    </citation>
    <scope>NUCLEOTIDE SEQUENCE [LARGE SCALE GENOMIC DNA]</scope>
    <source>
        <strain evidence="7 8">A-11-3</strain>
    </source>
</reference>
<gene>
    <name evidence="7" type="ORF">A11A3_02452</name>
</gene>
<dbReference type="PROSITE" id="PS51007">
    <property type="entry name" value="CYTC"/>
    <property type="match status" value="1"/>
</dbReference>
<feature type="region of interest" description="Disordered" evidence="5">
    <location>
        <begin position="38"/>
        <end position="84"/>
    </location>
</feature>
<keyword evidence="2 4" id="KW-0479">Metal-binding</keyword>
<dbReference type="PATRIC" id="fig|1177179.3.peg.486"/>
<dbReference type="Proteomes" id="UP000010164">
    <property type="component" value="Unassembled WGS sequence"/>
</dbReference>
<dbReference type="Gene3D" id="1.10.760.10">
    <property type="entry name" value="Cytochrome c-like domain"/>
    <property type="match status" value="2"/>
</dbReference>
<dbReference type="OrthoDB" id="9779283at2"/>
<dbReference type="Pfam" id="PF00034">
    <property type="entry name" value="Cytochrom_C"/>
    <property type="match status" value="1"/>
</dbReference>
<proteinExistence type="predicted"/>
<dbReference type="GO" id="GO:0020037">
    <property type="term" value="F:heme binding"/>
    <property type="evidence" value="ECO:0007669"/>
    <property type="project" value="InterPro"/>
</dbReference>
<dbReference type="GO" id="GO:0009055">
    <property type="term" value="F:electron transfer activity"/>
    <property type="evidence" value="ECO:0007669"/>
    <property type="project" value="InterPro"/>
</dbReference>
<feature type="compositionally biased region" description="Low complexity" evidence="5">
    <location>
        <begin position="45"/>
        <end position="63"/>
    </location>
</feature>
<dbReference type="STRING" id="1177179.A11A3_02452"/>
<keyword evidence="3 4" id="KW-0408">Iron</keyword>
<dbReference type="PANTHER" id="PTHR35008:SF9">
    <property type="entry name" value="CYTOCHROME C DOMAIN-CONTAINING PROTEIN"/>
    <property type="match status" value="1"/>
</dbReference>
<dbReference type="InterPro" id="IPR051459">
    <property type="entry name" value="Cytochrome_c-type_DH"/>
</dbReference>
<dbReference type="GO" id="GO:0046872">
    <property type="term" value="F:metal ion binding"/>
    <property type="evidence" value="ECO:0007669"/>
    <property type="project" value="UniProtKB-KW"/>
</dbReference>
<dbReference type="RefSeq" id="WP_008927677.1">
    <property type="nucleotide sequence ID" value="NZ_AMRJ01000002.1"/>
</dbReference>
<evidence type="ECO:0000313" key="7">
    <source>
        <dbReference type="EMBL" id="EKF75693.1"/>
    </source>
</evidence>
<keyword evidence="1 4" id="KW-0349">Heme</keyword>
<name>L0WFR4_9GAMM</name>
<dbReference type="PANTHER" id="PTHR35008">
    <property type="entry name" value="BLL4482 PROTEIN-RELATED"/>
    <property type="match status" value="1"/>
</dbReference>
<evidence type="ECO:0000259" key="6">
    <source>
        <dbReference type="PROSITE" id="PS51007"/>
    </source>
</evidence>
<dbReference type="EMBL" id="AMRJ01000002">
    <property type="protein sequence ID" value="EKF75693.1"/>
    <property type="molecule type" value="Genomic_DNA"/>
</dbReference>
<evidence type="ECO:0000256" key="2">
    <source>
        <dbReference type="ARBA" id="ARBA00022723"/>
    </source>
</evidence>
<evidence type="ECO:0000256" key="1">
    <source>
        <dbReference type="ARBA" id="ARBA00022617"/>
    </source>
</evidence>
<evidence type="ECO:0000313" key="8">
    <source>
        <dbReference type="Proteomes" id="UP000010164"/>
    </source>
</evidence>
<dbReference type="InterPro" id="IPR036909">
    <property type="entry name" value="Cyt_c-like_dom_sf"/>
</dbReference>
<evidence type="ECO:0000256" key="3">
    <source>
        <dbReference type="ARBA" id="ARBA00023004"/>
    </source>
</evidence>
<protein>
    <submittedName>
        <fullName evidence="7">Cytochrome c class I</fullName>
    </submittedName>
</protein>
<accession>L0WFR4</accession>
<sequence length="340" mass="36270">MNKSHPLLIVIGGCVLLGSVATGLGYWLTGGGPQSFRSDIVVHNSDGSPDSPPQASSPESASATDNTGAGPDAGPPPRSAIPDNEFGALVRKGEQIFADPGQYAGQYVGNDLRCQSCHFDAGRYDKTAPMRAAWPMYPAYRSKNQHVNDFAERLQGCFTYSMNGKAPPRGSDILQALEAYSFWLAKGTTVGESLPSKGFPDIGKPQQAPSYERGQAVFQANCALCHGADGQGQQAADGGYGFPPLWGKHSYNWGAGMHKVETAARFIKAAMPLGNPALTEQQAWDVAFFVNSHERPQDPRFDGSVQGTAKQFHHHDYARYGQSVDGQVLGSQAPPSATVP</sequence>
<evidence type="ECO:0000256" key="4">
    <source>
        <dbReference type="PROSITE-ProRule" id="PRU00433"/>
    </source>
</evidence>
<dbReference type="AlphaFoldDB" id="L0WFR4"/>